<reference evidence="3" key="1">
    <citation type="submission" date="2023-07" db="EMBL/GenBank/DDBJ databases">
        <title>Novel Mycoplasma species identified in domestic and wild animals.</title>
        <authorList>
            <person name="Volokhov D.V."/>
            <person name="Furtak V.A."/>
            <person name="Zagorodnyaya T.A."/>
        </authorList>
    </citation>
    <scope>NUCLEOTIDE SEQUENCE [LARGE SCALE GENOMIC DNA]</scope>
    <source>
        <strain evidence="3">92-19</strain>
    </source>
</reference>
<feature type="transmembrane region" description="Helical" evidence="1">
    <location>
        <begin position="156"/>
        <end position="174"/>
    </location>
</feature>
<evidence type="ECO:0000313" key="3">
    <source>
        <dbReference type="Proteomes" id="UP001209076"/>
    </source>
</evidence>
<keyword evidence="1" id="KW-0812">Transmembrane</keyword>
<dbReference type="EMBL" id="JAOEGN010000003">
    <property type="protein sequence ID" value="MCU0104502.1"/>
    <property type="molecule type" value="Genomic_DNA"/>
</dbReference>
<sequence>MKKRYRFLILFIFLIGLFFLMEWIFPNYLTNWLKGFIQIPFYGHVILFFGTFFGVVLLHELAHALAFVIRSVSLKVIMVLCFIFYKSDRWHVAIDFKLLALGGGIVMPHFSEIKVQSDLVQYQNSTAYSLIFAPTFTIVFSLVLFIINIVFFHQTAWLTVMNLYVLLFSLIFTYTSTLQASGMYGDFVAYKKVKTDPVFGLSVISQFVDEVSDYHIGLLQEALKGRPLYDFNLDVLNFYGLLLEKGIYDDEAPDVFLLEKTKVLARQHHTIRRILRNHQLYVLIELVIGYLYRCNEDDLVEQVLVLFEFELNDSKLKTSTKDHYSKQIRHLIGLSDESDFLNTEHDFSTGLIDDILSHLPEYSLEEKNRNKPIVRFEKKETIHLDNKEPL</sequence>
<keyword evidence="1" id="KW-1133">Transmembrane helix</keyword>
<feature type="transmembrane region" description="Helical" evidence="1">
    <location>
        <begin position="7"/>
        <end position="25"/>
    </location>
</feature>
<organism evidence="2 3">
    <name type="scientific">Paracholeplasma vituli</name>
    <dbReference type="NCBI Taxonomy" id="69473"/>
    <lineage>
        <taxon>Bacteria</taxon>
        <taxon>Bacillati</taxon>
        <taxon>Mycoplasmatota</taxon>
        <taxon>Mollicutes</taxon>
        <taxon>Acholeplasmatales</taxon>
        <taxon>Acholeplasmataceae</taxon>
        <taxon>Paracholeplasma</taxon>
    </lineage>
</organism>
<proteinExistence type="predicted"/>
<comment type="caution">
    <text evidence="2">The sequence shown here is derived from an EMBL/GenBank/DDBJ whole genome shotgun (WGS) entry which is preliminary data.</text>
</comment>
<gene>
    <name evidence="2" type="ORF">N7603_02405</name>
</gene>
<feature type="transmembrane region" description="Helical" evidence="1">
    <location>
        <begin position="37"/>
        <end position="58"/>
    </location>
</feature>
<accession>A0ABT2PUA0</accession>
<name>A0ABT2PUA0_9MOLU</name>
<dbReference type="Proteomes" id="UP001209076">
    <property type="component" value="Unassembled WGS sequence"/>
</dbReference>
<keyword evidence="1" id="KW-0472">Membrane</keyword>
<feature type="transmembrane region" description="Helical" evidence="1">
    <location>
        <begin position="65"/>
        <end position="85"/>
    </location>
</feature>
<protein>
    <recommendedName>
        <fullName evidence="4">Peptidase M50 domain-containing protein</fullName>
    </recommendedName>
</protein>
<keyword evidence="3" id="KW-1185">Reference proteome</keyword>
<feature type="transmembrane region" description="Helical" evidence="1">
    <location>
        <begin position="130"/>
        <end position="150"/>
    </location>
</feature>
<evidence type="ECO:0000313" key="2">
    <source>
        <dbReference type="EMBL" id="MCU0104502.1"/>
    </source>
</evidence>
<evidence type="ECO:0000256" key="1">
    <source>
        <dbReference type="SAM" id="Phobius"/>
    </source>
</evidence>
<evidence type="ECO:0008006" key="4">
    <source>
        <dbReference type="Google" id="ProtNLM"/>
    </source>
</evidence>
<dbReference type="RefSeq" id="WP_262095737.1">
    <property type="nucleotide sequence ID" value="NZ_JAOEGN010000003.1"/>
</dbReference>